<dbReference type="InterPro" id="IPR005133">
    <property type="entry name" value="PhaG_MnhG_YufB"/>
</dbReference>
<evidence type="ECO:0000313" key="2">
    <source>
        <dbReference type="EMBL" id="MBY8918092.1"/>
    </source>
</evidence>
<reference evidence="2 3" key="1">
    <citation type="submission" date="2021-06" db="EMBL/GenBank/DDBJ databases">
        <title>Nitratireductor porphyridii sp. nov., isolated from a small marine red alga, Porphyridium purpureum in South Korea.</title>
        <authorList>
            <person name="Kim K.H."/>
            <person name="Kristyanto S."/>
            <person name="Jeon C.O."/>
        </authorList>
    </citation>
    <scope>NUCLEOTIDE SEQUENCE [LARGE SCALE GENOMIC DNA]</scope>
    <source>
        <strain evidence="2 3">R6</strain>
    </source>
</reference>
<dbReference type="PANTHER" id="PTHR34703:SF1">
    <property type="entry name" value="ANTIPORTER SUBUNIT MNHG2-RELATED"/>
    <property type="match status" value="1"/>
</dbReference>
<feature type="transmembrane region" description="Helical" evidence="1">
    <location>
        <begin position="40"/>
        <end position="58"/>
    </location>
</feature>
<keyword evidence="1" id="KW-0812">Transmembrane</keyword>
<keyword evidence="1" id="KW-0472">Membrane</keyword>
<comment type="caution">
    <text evidence="2">The sequence shown here is derived from an EMBL/GenBank/DDBJ whole genome shotgun (WGS) entry which is preliminary data.</text>
</comment>
<proteinExistence type="predicted"/>
<dbReference type="Proteomes" id="UP000777661">
    <property type="component" value="Unassembled WGS sequence"/>
</dbReference>
<gene>
    <name evidence="2" type="primary">mnhG</name>
    <name evidence="2" type="ORF">KVG22_15920</name>
</gene>
<keyword evidence="3" id="KW-1185">Reference proteome</keyword>
<keyword evidence="1" id="KW-1133">Transmembrane helix</keyword>
<protein>
    <submittedName>
        <fullName evidence="2">Monovalent cation/H(+) antiporter subunit G</fullName>
    </submittedName>
</protein>
<accession>A0ABS7RAW7</accession>
<sequence>MSDVFNILTGLLIIIGAAFTLIAAVGILRLPDLYTRMHAASKAGTLGSGLMLIALAIFAQDQAIVTRALAAVVFFLLTAPISAHLLAKAAYAAGYRLWGQSVHDEMAGPEGATSLPGEDKRTEEE</sequence>
<name>A0ABS7RAW7_9HYPH</name>
<dbReference type="PANTHER" id="PTHR34703">
    <property type="entry name" value="ANTIPORTER SUBUNIT MNHG2-RELATED"/>
    <property type="match status" value="1"/>
</dbReference>
<dbReference type="RefSeq" id="WP_065818426.1">
    <property type="nucleotide sequence ID" value="NZ_CBDDPV010000002.1"/>
</dbReference>
<evidence type="ECO:0000313" key="3">
    <source>
        <dbReference type="Proteomes" id="UP000777661"/>
    </source>
</evidence>
<dbReference type="EMBL" id="JAHSQO010000005">
    <property type="protein sequence ID" value="MBY8918092.1"/>
    <property type="molecule type" value="Genomic_DNA"/>
</dbReference>
<feature type="transmembrane region" description="Helical" evidence="1">
    <location>
        <begin position="64"/>
        <end position="87"/>
    </location>
</feature>
<evidence type="ECO:0000256" key="1">
    <source>
        <dbReference type="SAM" id="Phobius"/>
    </source>
</evidence>
<dbReference type="NCBIfam" id="TIGR01300">
    <property type="entry name" value="CPA3_mnhG_phaG"/>
    <property type="match status" value="1"/>
</dbReference>
<dbReference type="Pfam" id="PF03334">
    <property type="entry name" value="PhaG_MnhG_YufB"/>
    <property type="match status" value="1"/>
</dbReference>
<organism evidence="2 3">
    <name type="scientific">Nitratireductor rhodophyticola</name>
    <dbReference type="NCBI Taxonomy" id="2854036"/>
    <lineage>
        <taxon>Bacteria</taxon>
        <taxon>Pseudomonadati</taxon>
        <taxon>Pseudomonadota</taxon>
        <taxon>Alphaproteobacteria</taxon>
        <taxon>Hyphomicrobiales</taxon>
        <taxon>Phyllobacteriaceae</taxon>
        <taxon>Nitratireductor</taxon>
    </lineage>
</organism>
<feature type="transmembrane region" description="Helical" evidence="1">
    <location>
        <begin position="6"/>
        <end position="28"/>
    </location>
</feature>
<dbReference type="NCBIfam" id="NF009314">
    <property type="entry name" value="PRK12674.1-2"/>
    <property type="match status" value="1"/>
</dbReference>